<sequence>MSAITTETGRVSGFTTNASLRPGHRVIVPCGQPSHPVPPYPATAQERTS</sequence>
<reference evidence="3" key="1">
    <citation type="submission" date="2016-10" db="EMBL/GenBank/DDBJ databases">
        <authorList>
            <person name="Varghese N."/>
        </authorList>
    </citation>
    <scope>NUCLEOTIDE SEQUENCE [LARGE SCALE GENOMIC DNA]</scope>
    <source>
        <strain evidence="3">92MFCol6.1</strain>
    </source>
</reference>
<organism evidence="2 3">
    <name type="scientific">Stenotrophomonas indicatrix</name>
    <dbReference type="NCBI Taxonomy" id="2045451"/>
    <lineage>
        <taxon>Bacteria</taxon>
        <taxon>Pseudomonadati</taxon>
        <taxon>Pseudomonadota</taxon>
        <taxon>Gammaproteobacteria</taxon>
        <taxon>Lysobacterales</taxon>
        <taxon>Lysobacteraceae</taxon>
        <taxon>Stenotrophomonas</taxon>
    </lineage>
</organism>
<proteinExistence type="predicted"/>
<protein>
    <submittedName>
        <fullName evidence="2">Uncharacterized protein</fullName>
    </submittedName>
</protein>
<name>A0A1W1H2V9_9GAMM</name>
<evidence type="ECO:0000256" key="1">
    <source>
        <dbReference type="SAM" id="MobiDB-lite"/>
    </source>
</evidence>
<dbReference type="EMBL" id="FWEU01000005">
    <property type="protein sequence ID" value="SLM25939.1"/>
    <property type="molecule type" value="Genomic_DNA"/>
</dbReference>
<accession>A0A1W1H2V9</accession>
<evidence type="ECO:0000313" key="2">
    <source>
        <dbReference type="EMBL" id="SLM25939.1"/>
    </source>
</evidence>
<gene>
    <name evidence="2" type="ORF">SAMN04488690_3694</name>
</gene>
<dbReference type="Proteomes" id="UP000191133">
    <property type="component" value="Unassembled WGS sequence"/>
</dbReference>
<feature type="region of interest" description="Disordered" evidence="1">
    <location>
        <begin position="29"/>
        <end position="49"/>
    </location>
</feature>
<dbReference type="AlphaFoldDB" id="A0A1W1H2V9"/>
<dbReference type="RefSeq" id="WP_170919629.1">
    <property type="nucleotide sequence ID" value="NZ_FWEU01000005.1"/>
</dbReference>
<evidence type="ECO:0000313" key="3">
    <source>
        <dbReference type="Proteomes" id="UP000191133"/>
    </source>
</evidence>